<evidence type="ECO:0000313" key="9">
    <source>
        <dbReference type="Proteomes" id="UP000776164"/>
    </source>
</evidence>
<evidence type="ECO:0000256" key="2">
    <source>
        <dbReference type="ARBA" id="ARBA00022475"/>
    </source>
</evidence>
<feature type="transmembrane region" description="Helical" evidence="7">
    <location>
        <begin position="235"/>
        <end position="255"/>
    </location>
</feature>
<keyword evidence="5 7" id="KW-0472">Membrane</keyword>
<evidence type="ECO:0000256" key="6">
    <source>
        <dbReference type="SAM" id="MobiDB-lite"/>
    </source>
</evidence>
<dbReference type="Proteomes" id="UP000776164">
    <property type="component" value="Unassembled WGS sequence"/>
</dbReference>
<evidence type="ECO:0000256" key="7">
    <source>
        <dbReference type="SAM" id="Phobius"/>
    </source>
</evidence>
<gene>
    <name evidence="8" type="ORF">JOE66_003277</name>
</gene>
<feature type="transmembrane region" description="Helical" evidence="7">
    <location>
        <begin position="67"/>
        <end position="85"/>
    </location>
</feature>
<keyword evidence="2" id="KW-1003">Cell membrane</keyword>
<evidence type="ECO:0000256" key="4">
    <source>
        <dbReference type="ARBA" id="ARBA00022989"/>
    </source>
</evidence>
<feature type="transmembrane region" description="Helical" evidence="7">
    <location>
        <begin position="288"/>
        <end position="310"/>
    </location>
</feature>
<dbReference type="RefSeq" id="WP_205111246.1">
    <property type="nucleotide sequence ID" value="NZ_BAAAHT010000001.1"/>
</dbReference>
<comment type="subcellular location">
    <subcellularLocation>
        <location evidence="1">Cell membrane</location>
        <topology evidence="1">Multi-pass membrane protein</topology>
    </subcellularLocation>
</comment>
<feature type="transmembrane region" description="Helical" evidence="7">
    <location>
        <begin position="316"/>
        <end position="334"/>
    </location>
</feature>
<organism evidence="8 9">
    <name type="scientific">Subtercola frigoramans</name>
    <dbReference type="NCBI Taxonomy" id="120298"/>
    <lineage>
        <taxon>Bacteria</taxon>
        <taxon>Bacillati</taxon>
        <taxon>Actinomycetota</taxon>
        <taxon>Actinomycetes</taxon>
        <taxon>Micrococcales</taxon>
        <taxon>Microbacteriaceae</taxon>
        <taxon>Subtercola</taxon>
    </lineage>
</organism>
<proteinExistence type="predicted"/>
<evidence type="ECO:0000313" key="8">
    <source>
        <dbReference type="EMBL" id="MBM7473643.1"/>
    </source>
</evidence>
<evidence type="ECO:0000256" key="5">
    <source>
        <dbReference type="ARBA" id="ARBA00023136"/>
    </source>
</evidence>
<dbReference type="PANTHER" id="PTHR32196:SF72">
    <property type="entry name" value="RIBOSE IMPORT PERMEASE PROTEIN RBSC"/>
    <property type="match status" value="1"/>
</dbReference>
<name>A0ABS2L968_9MICO</name>
<feature type="transmembrane region" description="Helical" evidence="7">
    <location>
        <begin position="38"/>
        <end position="61"/>
    </location>
</feature>
<keyword evidence="4 7" id="KW-1133">Transmembrane helix</keyword>
<feature type="transmembrane region" description="Helical" evidence="7">
    <location>
        <begin position="261"/>
        <end position="281"/>
    </location>
</feature>
<accession>A0ABS2L968</accession>
<feature type="region of interest" description="Disordered" evidence="6">
    <location>
        <begin position="1"/>
        <end position="21"/>
    </location>
</feature>
<reference evidence="8 9" key="1">
    <citation type="submission" date="2021-01" db="EMBL/GenBank/DDBJ databases">
        <title>Sequencing the genomes of 1000 actinobacteria strains.</title>
        <authorList>
            <person name="Klenk H.-P."/>
        </authorList>
    </citation>
    <scope>NUCLEOTIDE SEQUENCE [LARGE SCALE GENOMIC DNA]</scope>
    <source>
        <strain evidence="8 9">DSM 13057</strain>
    </source>
</reference>
<keyword evidence="3 7" id="KW-0812">Transmembrane</keyword>
<evidence type="ECO:0000256" key="3">
    <source>
        <dbReference type="ARBA" id="ARBA00022692"/>
    </source>
</evidence>
<sequence length="340" mass="34837">MTVSEHGVSAATSAHPAPGLSSQLNSSGTKILSALGRFVLPGSLIAMIVIFSVMTSNFYSVANIQNILDQTAVPLLLACGVTFVLSVGQFDLAFTAVLGLASAAAVTLMANQGVNWVVAALIVIPLGLIVGAVVGLLVTYGRASSFIITLAVGSALTGLELAITGNQTIYQNIPPGYGALTSGTFLGLHWPVWFVLVVALLCFVGLHGTRFGRHAQSIGGNAQASNLAGVRVRRITIICFIISALLASVAAVILTSRANSYYPNIAGSLILSTYTAVFLGATFGRTAGFTIGGSVLGVLWIIVLQTGLTLNGAPTWSASLIQGAVLALAVIIGARAKART</sequence>
<dbReference type="PANTHER" id="PTHR32196">
    <property type="entry name" value="ABC TRANSPORTER PERMEASE PROTEIN YPHD-RELATED-RELATED"/>
    <property type="match status" value="1"/>
</dbReference>
<dbReference type="Pfam" id="PF02653">
    <property type="entry name" value="BPD_transp_2"/>
    <property type="match status" value="1"/>
</dbReference>
<dbReference type="EMBL" id="JAFBBU010000001">
    <property type="protein sequence ID" value="MBM7473643.1"/>
    <property type="molecule type" value="Genomic_DNA"/>
</dbReference>
<dbReference type="InterPro" id="IPR001851">
    <property type="entry name" value="ABC_transp_permease"/>
</dbReference>
<feature type="transmembrane region" description="Helical" evidence="7">
    <location>
        <begin position="145"/>
        <end position="165"/>
    </location>
</feature>
<feature type="transmembrane region" description="Helical" evidence="7">
    <location>
        <begin position="185"/>
        <end position="206"/>
    </location>
</feature>
<protein>
    <submittedName>
        <fullName evidence="8">Ribose transport system permease protein</fullName>
    </submittedName>
</protein>
<comment type="caution">
    <text evidence="8">The sequence shown here is derived from an EMBL/GenBank/DDBJ whole genome shotgun (WGS) entry which is preliminary data.</text>
</comment>
<evidence type="ECO:0000256" key="1">
    <source>
        <dbReference type="ARBA" id="ARBA00004651"/>
    </source>
</evidence>
<dbReference type="CDD" id="cd06579">
    <property type="entry name" value="TM_PBP1_transp_AraH_like"/>
    <property type="match status" value="1"/>
</dbReference>
<feature type="transmembrane region" description="Helical" evidence="7">
    <location>
        <begin position="116"/>
        <end position="138"/>
    </location>
</feature>
<keyword evidence="9" id="KW-1185">Reference proteome</keyword>